<dbReference type="EMBL" id="KV441416">
    <property type="protein sequence ID" value="OAF54693.1"/>
    <property type="molecule type" value="Genomic_DNA"/>
</dbReference>
<dbReference type="AlphaFoldDB" id="A0A177A0S4"/>
<gene>
    <name evidence="1" type="ORF">VC83_08987</name>
</gene>
<evidence type="ECO:0000313" key="1">
    <source>
        <dbReference type="EMBL" id="OAF54693.1"/>
    </source>
</evidence>
<organism evidence="1">
    <name type="scientific">Pseudogymnoascus destructans</name>
    <dbReference type="NCBI Taxonomy" id="655981"/>
    <lineage>
        <taxon>Eukaryota</taxon>
        <taxon>Fungi</taxon>
        <taxon>Dikarya</taxon>
        <taxon>Ascomycota</taxon>
        <taxon>Pezizomycotina</taxon>
        <taxon>Leotiomycetes</taxon>
        <taxon>Thelebolales</taxon>
        <taxon>Thelebolaceae</taxon>
        <taxon>Pseudogymnoascus</taxon>
    </lineage>
</organism>
<dbReference type="Proteomes" id="UP000077154">
    <property type="component" value="Unassembled WGS sequence"/>
</dbReference>
<dbReference type="RefSeq" id="XP_024319997.1">
    <property type="nucleotide sequence ID" value="XM_024472527.1"/>
</dbReference>
<dbReference type="GeneID" id="36292025"/>
<protein>
    <submittedName>
        <fullName evidence="1">Uncharacterized protein</fullName>
    </submittedName>
</protein>
<reference evidence="1" key="1">
    <citation type="submission" date="2016-03" db="EMBL/GenBank/DDBJ databases">
        <title>Updated assembly of Pseudogymnoascus destructans, the fungus causing white-nose syndrome of bats.</title>
        <authorList>
            <person name="Palmer J.M."/>
            <person name="Drees K.P."/>
            <person name="Foster J.T."/>
            <person name="Lindner D.L."/>
        </authorList>
    </citation>
    <scope>NUCLEOTIDE SEQUENCE [LARGE SCALE GENOMIC DNA]</scope>
    <source>
        <strain evidence="1">20631-21</strain>
    </source>
</reference>
<proteinExistence type="predicted"/>
<name>A0A177A0S4_9PEZI</name>
<accession>A0A177A0S4</accession>
<sequence>MAMVKFDHYTENKKVPIVSIRQYFPRDWENGPMMAAFAVCEFEEMASLGSTFLPQAAFWVYFFRAALNSAMAELWSRGGLSIIVGSG</sequence>